<dbReference type="AlphaFoldDB" id="A0A5P8NYC5"/>
<reference evidence="2 3" key="1">
    <citation type="submission" date="2019-09" db="EMBL/GenBank/DDBJ databases">
        <title>Sulfurimonas gotlandica sp. nov., a chemoautotrophic and psychrotolerant epsilonproteobacterium isolated from a pelagic redoxcline, and an emended description of the genus Sulfurimonas.</title>
        <authorList>
            <person name="Wang S."/>
            <person name="Jiang L."/>
            <person name="Shao S."/>
        </authorList>
    </citation>
    <scope>NUCLEOTIDE SEQUENCE [LARGE SCALE GENOMIC DNA]</scope>
    <source>
        <strain evidence="2 3">GYSZ_1</strain>
    </source>
</reference>
<feature type="transmembrane region" description="Helical" evidence="1">
    <location>
        <begin position="210"/>
        <end position="232"/>
    </location>
</feature>
<keyword evidence="1" id="KW-0812">Transmembrane</keyword>
<name>A0A5P8NYC5_9BACT</name>
<dbReference type="Proteomes" id="UP000326944">
    <property type="component" value="Chromosome"/>
</dbReference>
<proteinExistence type="predicted"/>
<keyword evidence="3" id="KW-1185">Reference proteome</keyword>
<keyword evidence="1" id="KW-1133">Transmembrane helix</keyword>
<evidence type="ECO:0000313" key="3">
    <source>
        <dbReference type="Proteomes" id="UP000326944"/>
    </source>
</evidence>
<evidence type="ECO:0000313" key="2">
    <source>
        <dbReference type="EMBL" id="QFR48421.1"/>
    </source>
</evidence>
<feature type="transmembrane region" description="Helical" evidence="1">
    <location>
        <begin position="66"/>
        <end position="86"/>
    </location>
</feature>
<dbReference type="RefSeq" id="WP_152306364.1">
    <property type="nucleotide sequence ID" value="NZ_CP043617.1"/>
</dbReference>
<keyword evidence="1" id="KW-0472">Membrane</keyword>
<feature type="transmembrane region" description="Helical" evidence="1">
    <location>
        <begin position="172"/>
        <end position="190"/>
    </location>
</feature>
<gene>
    <name evidence="2" type="ORF">FJR48_01260</name>
</gene>
<dbReference type="EMBL" id="CP043617">
    <property type="protein sequence ID" value="QFR48421.1"/>
    <property type="molecule type" value="Genomic_DNA"/>
</dbReference>
<accession>A0A5P8NYC5</accession>
<sequence length="449" mass="53206">MPIIIFHNKIQYMISTINEIFNNREIAIVIIVVLFIGYAISKNHIEIFKSFKGVLKAFFSKKIMTPIIIMFIYSLFLVYILNVFGLWENHQIKNYIYWLIGVGVLTHFQKDTYSFKTVLKETLSLIVIFQFILTFYTFNLFFELLFISIVSILSITKIFIEKDTEANQSAIKVINSLLLFIGLIMIFLTAKEYIYNFDEFADYKTLYDFFVPTFLSIMIIPYFYLFFIFVTYESSFISLSYAIKDKGLLKYAKLKGILAFNFDRKSFEKWAHNLISYDISKETIKQSIQDIKQYNKMKKNMHDIDIEKGWHPFIANSFLKDYDIYINDYRISYNDLWTGTSNYMDIINENSHIVYRIEGTLEYVNKLEVQLFFYIKDKINIEKSYSYFVNMCNDLSLISINYELSEDIINSLISNNNLNTEVHDKQINIIHESFETGAYKLIFSINSIK</sequence>
<dbReference type="OrthoDB" id="9182155at2"/>
<evidence type="ECO:0000256" key="1">
    <source>
        <dbReference type="SAM" id="Phobius"/>
    </source>
</evidence>
<protein>
    <submittedName>
        <fullName evidence="2">Uncharacterized protein</fullName>
    </submittedName>
</protein>
<dbReference type="KEGG" id="sulg:FJR48_01260"/>
<organism evidence="2 3">
    <name type="scientific">Sulfurimonas lithotrophica</name>
    <dbReference type="NCBI Taxonomy" id="2590022"/>
    <lineage>
        <taxon>Bacteria</taxon>
        <taxon>Pseudomonadati</taxon>
        <taxon>Campylobacterota</taxon>
        <taxon>Epsilonproteobacteria</taxon>
        <taxon>Campylobacterales</taxon>
        <taxon>Sulfurimonadaceae</taxon>
        <taxon>Sulfurimonas</taxon>
    </lineage>
</organism>
<feature type="transmembrane region" description="Helical" evidence="1">
    <location>
        <begin position="92"/>
        <end position="109"/>
    </location>
</feature>
<feature type="transmembrane region" description="Helical" evidence="1">
    <location>
        <begin position="26"/>
        <end position="45"/>
    </location>
</feature>